<accession>A0AAW7JY06</accession>
<protein>
    <submittedName>
        <fullName evidence="1">Uncharacterized protein</fullName>
    </submittedName>
</protein>
<gene>
    <name evidence="1" type="ORF">QVN42_04055</name>
</gene>
<organism evidence="1 2">
    <name type="scientific">Yersinia nurmii</name>
    <dbReference type="NCBI Taxonomy" id="685706"/>
    <lineage>
        <taxon>Bacteria</taxon>
        <taxon>Pseudomonadati</taxon>
        <taxon>Pseudomonadota</taxon>
        <taxon>Gammaproteobacteria</taxon>
        <taxon>Enterobacterales</taxon>
        <taxon>Yersiniaceae</taxon>
        <taxon>Yersinia</taxon>
    </lineage>
</organism>
<comment type="caution">
    <text evidence="1">The sequence shown here is derived from an EMBL/GenBank/DDBJ whole genome shotgun (WGS) entry which is preliminary data.</text>
</comment>
<name>A0AAW7JY06_9GAMM</name>
<reference evidence="1" key="1">
    <citation type="submission" date="2023-06" db="EMBL/GenBank/DDBJ databases">
        <authorList>
            <person name="Polev D.E."/>
            <person name="Saitova A.T."/>
            <person name="Bogumilchik E.A."/>
            <person name="Kokorina G.I."/>
            <person name="Voskresenskaia E.A."/>
        </authorList>
    </citation>
    <scope>NUCLEOTIDE SEQUENCE</scope>
    <source>
        <strain evidence="1">2145 StPb PI</strain>
    </source>
</reference>
<sequence length="113" mass="13060">MIITDVIIKSVETGSSISAESVFFMSRYILAKTVFFGNLQKSDALYKYEIYSDRAETVFQTTIYAEQTLTQGKHSYSLWVRKDHRILKAAPHDLEQAVDACEEHWEKTYANLK</sequence>
<evidence type="ECO:0000313" key="1">
    <source>
        <dbReference type="EMBL" id="MDN0086576.1"/>
    </source>
</evidence>
<evidence type="ECO:0000313" key="2">
    <source>
        <dbReference type="Proteomes" id="UP001167864"/>
    </source>
</evidence>
<dbReference type="AlphaFoldDB" id="A0AAW7JY06"/>
<proteinExistence type="predicted"/>
<dbReference type="Proteomes" id="UP001167864">
    <property type="component" value="Unassembled WGS sequence"/>
</dbReference>
<dbReference type="EMBL" id="JAUEHU010000003">
    <property type="protein sequence ID" value="MDN0086576.1"/>
    <property type="molecule type" value="Genomic_DNA"/>
</dbReference>